<feature type="transmembrane region" description="Helical" evidence="8">
    <location>
        <begin position="28"/>
        <end position="51"/>
    </location>
</feature>
<evidence type="ECO:0000256" key="8">
    <source>
        <dbReference type="SAM" id="Phobius"/>
    </source>
</evidence>
<evidence type="ECO:0000313" key="11">
    <source>
        <dbReference type="Proteomes" id="UP000240996"/>
    </source>
</evidence>
<comment type="similarity">
    <text evidence="2">Belongs to the bacterial sugar transferase family.</text>
</comment>
<organism evidence="10 11">
    <name type="scientific">Sphingomonas aerolata</name>
    <dbReference type="NCBI Taxonomy" id="185951"/>
    <lineage>
        <taxon>Bacteria</taxon>
        <taxon>Pseudomonadati</taxon>
        <taxon>Pseudomonadota</taxon>
        <taxon>Alphaproteobacteria</taxon>
        <taxon>Sphingomonadales</taxon>
        <taxon>Sphingomonadaceae</taxon>
        <taxon>Sphingomonas</taxon>
    </lineage>
</organism>
<dbReference type="GO" id="GO:0016780">
    <property type="term" value="F:phosphotransferase activity, for other substituted phosphate groups"/>
    <property type="evidence" value="ECO:0007669"/>
    <property type="project" value="TreeGrafter"/>
</dbReference>
<dbReference type="NCBIfam" id="TIGR03025">
    <property type="entry name" value="EPS_sugtrans"/>
    <property type="match status" value="1"/>
</dbReference>
<evidence type="ECO:0000256" key="6">
    <source>
        <dbReference type="ARBA" id="ARBA00023136"/>
    </source>
</evidence>
<evidence type="ECO:0000256" key="1">
    <source>
        <dbReference type="ARBA" id="ARBA00004141"/>
    </source>
</evidence>
<feature type="transmembrane region" description="Helical" evidence="8">
    <location>
        <begin position="125"/>
        <end position="145"/>
    </location>
</feature>
<evidence type="ECO:0000256" key="7">
    <source>
        <dbReference type="ARBA" id="ARBA00023169"/>
    </source>
</evidence>
<sequence length="463" mass="51318">MENTKVTGTRGAVFDRIGSTSHRHQLRIALYILLVFADLLAVVAAFELGIFAKYGRFAVTSHMNVVIVTAPIYVLTAFNNGAYSIDVLRKARAGIMRSATALLLAFSSFLFISYYFRAVQAESRGVISIGMLGSFVLLAVFRLVIDRFVRLTIGGNVTTDLVILDDVEFAVPAHCKVVETRAANLRPNMQDPMMLDRLARQLRGVDRVVIACRPDKEREWAMLLKGAGIRGEIISNEIDQVGAIGLDTFVGRSTLVVAVGPLSTRNRMIKRTFDLAFAVPALIVVLPLLLITAAAIKIDSRGPVFFRQDRVGRGNALFKVFKFRSMRVDQSDASGSVSASRTDDRITRVGRVIRATSVDELPQLLNVLLGSMSIVGPRPHALGSLAGQQLFWEVDERYWHRHALKPGITGLAQVRGFRGATHRRDDLTQRLQADLEYILGWSVWRDFGILVSTVRVVVHRNAF</sequence>
<feature type="transmembrane region" description="Helical" evidence="8">
    <location>
        <begin position="57"/>
        <end position="78"/>
    </location>
</feature>
<dbReference type="Proteomes" id="UP000240996">
    <property type="component" value="Unassembled WGS sequence"/>
</dbReference>
<dbReference type="GO" id="GO:0016020">
    <property type="term" value="C:membrane"/>
    <property type="evidence" value="ECO:0007669"/>
    <property type="project" value="UniProtKB-SubCell"/>
</dbReference>
<dbReference type="PANTHER" id="PTHR30576">
    <property type="entry name" value="COLANIC BIOSYNTHESIS UDP-GLUCOSE LIPID CARRIER TRANSFERASE"/>
    <property type="match status" value="1"/>
</dbReference>
<keyword evidence="6 8" id="KW-0472">Membrane</keyword>
<evidence type="ECO:0000313" key="10">
    <source>
        <dbReference type="EMBL" id="PTM47441.1"/>
    </source>
</evidence>
<keyword evidence="3 10" id="KW-0808">Transferase</keyword>
<feature type="transmembrane region" description="Helical" evidence="8">
    <location>
        <begin position="275"/>
        <end position="296"/>
    </location>
</feature>
<protein>
    <submittedName>
        <fullName evidence="10">Exopolysaccharide biosynthesis polyprenyl glycosylphosphotransferase</fullName>
    </submittedName>
</protein>
<dbReference type="EMBL" id="PZZN01000001">
    <property type="protein sequence ID" value="PTM47441.1"/>
    <property type="molecule type" value="Genomic_DNA"/>
</dbReference>
<accession>A0A2T4YUL0</accession>
<gene>
    <name evidence="10" type="ORF">C8J24_0838</name>
</gene>
<feature type="domain" description="Bacterial sugar transferase" evidence="9">
    <location>
        <begin position="270"/>
        <end position="458"/>
    </location>
</feature>
<evidence type="ECO:0000259" key="9">
    <source>
        <dbReference type="Pfam" id="PF02397"/>
    </source>
</evidence>
<keyword evidence="4 8" id="KW-0812">Transmembrane</keyword>
<keyword evidence="5 8" id="KW-1133">Transmembrane helix</keyword>
<evidence type="ECO:0000256" key="2">
    <source>
        <dbReference type="ARBA" id="ARBA00006464"/>
    </source>
</evidence>
<dbReference type="GO" id="GO:0000271">
    <property type="term" value="P:polysaccharide biosynthetic process"/>
    <property type="evidence" value="ECO:0007669"/>
    <property type="project" value="UniProtKB-KW"/>
</dbReference>
<reference evidence="10 11" key="1">
    <citation type="submission" date="2018-04" db="EMBL/GenBank/DDBJ databases">
        <title>Genomic Encyclopedia of Type Strains, Phase III (KMG-III): the genomes of soil and plant-associated and newly described type strains.</title>
        <authorList>
            <person name="Whitman W."/>
        </authorList>
    </citation>
    <scope>NUCLEOTIDE SEQUENCE [LARGE SCALE GENOMIC DNA]</scope>
    <source>
        <strain evidence="10 11">NW12</strain>
    </source>
</reference>
<dbReference type="InterPro" id="IPR017475">
    <property type="entry name" value="EPS_sugar_tfrase"/>
</dbReference>
<keyword evidence="11" id="KW-1185">Reference proteome</keyword>
<dbReference type="PANTHER" id="PTHR30576:SF0">
    <property type="entry name" value="UNDECAPRENYL-PHOSPHATE N-ACETYLGALACTOSAMINYL 1-PHOSPHATE TRANSFERASE-RELATED"/>
    <property type="match status" value="1"/>
</dbReference>
<dbReference type="InterPro" id="IPR003362">
    <property type="entry name" value="Bact_transf"/>
</dbReference>
<proteinExistence type="inferred from homology"/>
<keyword evidence="7" id="KW-0270">Exopolysaccharide synthesis</keyword>
<name>A0A2T4YUL0_9SPHN</name>
<evidence type="ECO:0000256" key="3">
    <source>
        <dbReference type="ARBA" id="ARBA00022679"/>
    </source>
</evidence>
<dbReference type="AlphaFoldDB" id="A0A2T4YUL0"/>
<evidence type="ECO:0000256" key="4">
    <source>
        <dbReference type="ARBA" id="ARBA00022692"/>
    </source>
</evidence>
<evidence type="ECO:0000256" key="5">
    <source>
        <dbReference type="ARBA" id="ARBA00022989"/>
    </source>
</evidence>
<dbReference type="Pfam" id="PF02397">
    <property type="entry name" value="Bac_transf"/>
    <property type="match status" value="1"/>
</dbReference>
<comment type="caution">
    <text evidence="10">The sequence shown here is derived from an EMBL/GenBank/DDBJ whole genome shotgun (WGS) entry which is preliminary data.</text>
</comment>
<comment type="subcellular location">
    <subcellularLocation>
        <location evidence="1">Membrane</location>
        <topology evidence="1">Multi-pass membrane protein</topology>
    </subcellularLocation>
</comment>
<feature type="transmembrane region" description="Helical" evidence="8">
    <location>
        <begin position="99"/>
        <end position="119"/>
    </location>
</feature>